<gene>
    <name evidence="3" type="ORF">Vretifemale_14749</name>
    <name evidence="4" type="ORF">Vretimale_11658</name>
</gene>
<evidence type="ECO:0000256" key="1">
    <source>
        <dbReference type="SAM" id="MobiDB-lite"/>
    </source>
</evidence>
<dbReference type="InterPro" id="IPR036047">
    <property type="entry name" value="F-box-like_dom_sf"/>
</dbReference>
<dbReference type="Gene3D" id="1.20.1280.50">
    <property type="match status" value="1"/>
</dbReference>
<organism evidence="4 5">
    <name type="scientific">Volvox reticuliferus</name>
    <dbReference type="NCBI Taxonomy" id="1737510"/>
    <lineage>
        <taxon>Eukaryota</taxon>
        <taxon>Viridiplantae</taxon>
        <taxon>Chlorophyta</taxon>
        <taxon>core chlorophytes</taxon>
        <taxon>Chlorophyceae</taxon>
        <taxon>CS clade</taxon>
        <taxon>Chlamydomonadales</taxon>
        <taxon>Volvocaceae</taxon>
        <taxon>Volvox</taxon>
    </lineage>
</organism>
<dbReference type="Proteomes" id="UP000747110">
    <property type="component" value="Unassembled WGS sequence"/>
</dbReference>
<evidence type="ECO:0000313" key="6">
    <source>
        <dbReference type="Proteomes" id="UP000747110"/>
    </source>
</evidence>
<dbReference type="Proteomes" id="UP000722791">
    <property type="component" value="Unassembled WGS sequence"/>
</dbReference>
<dbReference type="EMBL" id="BNCQ01000024">
    <property type="protein sequence ID" value="GIM07565.1"/>
    <property type="molecule type" value="Genomic_DNA"/>
</dbReference>
<dbReference type="SUPFAM" id="SSF81383">
    <property type="entry name" value="F-box domain"/>
    <property type="match status" value="1"/>
</dbReference>
<accession>A0A8J4LR57</accession>
<dbReference type="InterPro" id="IPR001810">
    <property type="entry name" value="F-box_dom"/>
</dbReference>
<dbReference type="OrthoDB" id="722566at2759"/>
<feature type="compositionally biased region" description="Low complexity" evidence="1">
    <location>
        <begin position="239"/>
        <end position="266"/>
    </location>
</feature>
<dbReference type="CDD" id="cd09917">
    <property type="entry name" value="F-box_SF"/>
    <property type="match status" value="1"/>
</dbReference>
<reference evidence="4" key="1">
    <citation type="journal article" date="2021" name="Proc. Natl. Acad. Sci. U.S.A.">
        <title>Three genomes in the algal genus Volvox reveal the fate of a haploid sex-determining region after a transition to homothallism.</title>
        <authorList>
            <person name="Yamamoto K."/>
            <person name="Hamaji T."/>
            <person name="Kawai-Toyooka H."/>
            <person name="Matsuzaki R."/>
            <person name="Takahashi F."/>
            <person name="Nishimura Y."/>
            <person name="Kawachi M."/>
            <person name="Noguchi H."/>
            <person name="Minakuchi Y."/>
            <person name="Umen J.G."/>
            <person name="Toyoda A."/>
            <person name="Nozaki H."/>
        </authorList>
    </citation>
    <scope>NUCLEOTIDE SEQUENCE</scope>
    <source>
        <strain evidence="4">NIES-3785</strain>
        <strain evidence="3">NIES-3786</strain>
    </source>
</reference>
<proteinExistence type="predicted"/>
<dbReference type="AlphaFoldDB" id="A0A8J4LR57"/>
<keyword evidence="6" id="KW-1185">Reference proteome</keyword>
<protein>
    <recommendedName>
        <fullName evidence="2">F-box domain-containing protein</fullName>
    </recommendedName>
</protein>
<dbReference type="PROSITE" id="PS50181">
    <property type="entry name" value="FBOX"/>
    <property type="match status" value="1"/>
</dbReference>
<evidence type="ECO:0000313" key="4">
    <source>
        <dbReference type="EMBL" id="GIM07565.1"/>
    </source>
</evidence>
<feature type="region of interest" description="Disordered" evidence="1">
    <location>
        <begin position="211"/>
        <end position="266"/>
    </location>
</feature>
<sequence>MAQTATSAENIPVSATSILALPDMVLIGIVQFLGPRDIVAFGSVCKRFMGPAAEDRLVWGPICQAIVGSAAAASPDAWHAPSFQRLYCRLLRTYGELLAGPWRGRADPLGSLLVAFPSPPYIIGGVITSLKLAEPGVTVVPVFRVSYDSVSGDASVSCLRGRNMFESLLRRLATQETQSHSGHTPSLEEEDPFGAEGVHTAELQFHFEQDAPSAAASVDGAGGSAESGPVPAQVQPPLATTEGGASDAEEGAGASTSTAATAADGNGQTGAAAAAVALQHMDRTSDDAFSASARRPHPDCLGTLGFEPRNFAFRCSGCCRQQELEAVCRWAPAGTFTQLLEATARSGGAMAITSESSGVAGSSSEGGGRRSSASIGTGGDLLVDLDVLALHSFHERVQRVVVTLYGLMNQNWNGSVSYR</sequence>
<comment type="caution">
    <text evidence="4">The sequence shown here is derived from an EMBL/GenBank/DDBJ whole genome shotgun (WGS) entry which is preliminary data.</text>
</comment>
<dbReference type="EMBL" id="BNCP01000036">
    <property type="protein sequence ID" value="GIL86412.1"/>
    <property type="molecule type" value="Genomic_DNA"/>
</dbReference>
<evidence type="ECO:0000313" key="3">
    <source>
        <dbReference type="EMBL" id="GIL86412.1"/>
    </source>
</evidence>
<feature type="domain" description="F-box" evidence="2">
    <location>
        <begin position="15"/>
        <end position="62"/>
    </location>
</feature>
<name>A0A8J4LR57_9CHLO</name>
<evidence type="ECO:0000313" key="5">
    <source>
        <dbReference type="Proteomes" id="UP000722791"/>
    </source>
</evidence>
<dbReference type="Pfam" id="PF12937">
    <property type="entry name" value="F-box-like"/>
    <property type="match status" value="1"/>
</dbReference>
<evidence type="ECO:0000259" key="2">
    <source>
        <dbReference type="PROSITE" id="PS50181"/>
    </source>
</evidence>
<feature type="region of interest" description="Disordered" evidence="1">
    <location>
        <begin position="354"/>
        <end position="373"/>
    </location>
</feature>
<feature type="compositionally biased region" description="Low complexity" evidence="1">
    <location>
        <begin position="354"/>
        <end position="363"/>
    </location>
</feature>